<comment type="caution">
    <text evidence="2">The sequence shown here is derived from an EMBL/GenBank/DDBJ whole genome shotgun (WGS) entry which is preliminary data.</text>
</comment>
<protein>
    <submittedName>
        <fullName evidence="2">Uncharacterized protein</fullName>
    </submittedName>
</protein>
<evidence type="ECO:0000313" key="2">
    <source>
        <dbReference type="EMBL" id="PUA32644.1"/>
    </source>
</evidence>
<dbReference type="AlphaFoldDB" id="A0A2R7Y555"/>
<name>A0A2R7Y555_9ARCH</name>
<feature type="transmembrane region" description="Helical" evidence="1">
    <location>
        <begin position="24"/>
        <end position="45"/>
    </location>
</feature>
<reference evidence="2 3" key="1">
    <citation type="submission" date="2017-04" db="EMBL/GenBank/DDBJ databases">
        <title>Draft Aigarchaeota genome from a New Zealand hot spring.</title>
        <authorList>
            <person name="Reysenbach A.-L."/>
            <person name="Donaho J.A."/>
            <person name="Gerhart J."/>
            <person name="Kelley J.F."/>
            <person name="Kouba K."/>
            <person name="Podar M."/>
            <person name="Stott M."/>
        </authorList>
    </citation>
    <scope>NUCLEOTIDE SEQUENCE [LARGE SCALE GENOMIC DNA]</scope>
    <source>
        <strain evidence="2">NZ13_MG1</strain>
    </source>
</reference>
<evidence type="ECO:0000256" key="1">
    <source>
        <dbReference type="SAM" id="Phobius"/>
    </source>
</evidence>
<keyword evidence="1" id="KW-0812">Transmembrane</keyword>
<keyword evidence="1" id="KW-1133">Transmembrane helix</keyword>
<dbReference type="Proteomes" id="UP000244066">
    <property type="component" value="Unassembled WGS sequence"/>
</dbReference>
<dbReference type="EMBL" id="NDWU01000008">
    <property type="protein sequence ID" value="PUA32644.1"/>
    <property type="molecule type" value="Genomic_DNA"/>
</dbReference>
<keyword evidence="1" id="KW-0472">Membrane</keyword>
<organism evidence="2 3">
    <name type="scientific">Candidatus Terraquivivens tikiterensis</name>
    <dbReference type="NCBI Taxonomy" id="1980982"/>
    <lineage>
        <taxon>Archaea</taxon>
        <taxon>Nitrososphaerota</taxon>
        <taxon>Candidatus Wolframiiraptoraceae</taxon>
        <taxon>Candidatus Terraquivivens</taxon>
    </lineage>
</organism>
<evidence type="ECO:0000313" key="3">
    <source>
        <dbReference type="Proteomes" id="UP000244066"/>
    </source>
</evidence>
<accession>A0A2R7Y555</accession>
<sequence>MVAVAQNLPIFLCSPRRRSGLSEVAAVSVLVAIGVLLAIVAGVALGSRIAPQSKTYGLSVYARIEPFANGAILSVSVTNVSNDRVRLSELRIVGEWSRSIGVDLKPSETFSESFKIPGIRPGEYILEARALTPDNQVIIQPAKLYLRG</sequence>
<proteinExistence type="predicted"/>
<gene>
    <name evidence="2" type="ORF">B9J98_04110</name>
</gene>